<dbReference type="Proteomes" id="UP000318578">
    <property type="component" value="Unassembled WGS sequence"/>
</dbReference>
<organism evidence="4 5">
    <name type="scientific">Amycolatopsis acidiphila</name>
    <dbReference type="NCBI Taxonomy" id="715473"/>
    <lineage>
        <taxon>Bacteria</taxon>
        <taxon>Bacillati</taxon>
        <taxon>Actinomycetota</taxon>
        <taxon>Actinomycetes</taxon>
        <taxon>Pseudonocardiales</taxon>
        <taxon>Pseudonocardiaceae</taxon>
        <taxon>Amycolatopsis</taxon>
    </lineage>
</organism>
<dbReference type="PANTHER" id="PTHR34216">
    <property type="match status" value="1"/>
</dbReference>
<dbReference type="InterPro" id="IPR051398">
    <property type="entry name" value="Polysacch_Deacetylase"/>
</dbReference>
<protein>
    <submittedName>
        <fullName evidence="4">Polysaccharide deacetylase family protein</fullName>
    </submittedName>
</protein>
<dbReference type="Gene3D" id="3.20.20.370">
    <property type="entry name" value="Glycoside hydrolase/deacetylase"/>
    <property type="match status" value="1"/>
</dbReference>
<evidence type="ECO:0000256" key="2">
    <source>
        <dbReference type="ARBA" id="ARBA00022729"/>
    </source>
</evidence>
<reference evidence="4 5" key="1">
    <citation type="submission" date="2019-07" db="EMBL/GenBank/DDBJ databases">
        <title>New species of Amycolatopsis and Streptomyces.</title>
        <authorList>
            <person name="Duangmal K."/>
            <person name="Teo W.F.A."/>
            <person name="Lipun K."/>
        </authorList>
    </citation>
    <scope>NUCLEOTIDE SEQUENCE [LARGE SCALE GENOMIC DNA]</scope>
    <source>
        <strain evidence="4 5">JCM 30562</strain>
    </source>
</reference>
<dbReference type="GO" id="GO:0016810">
    <property type="term" value="F:hydrolase activity, acting on carbon-nitrogen (but not peptide) bonds"/>
    <property type="evidence" value="ECO:0007669"/>
    <property type="project" value="InterPro"/>
</dbReference>
<keyword evidence="2" id="KW-0732">Signal</keyword>
<dbReference type="EMBL" id="VJZA01000145">
    <property type="protein sequence ID" value="TVT14058.1"/>
    <property type="molecule type" value="Genomic_DNA"/>
</dbReference>
<evidence type="ECO:0000256" key="1">
    <source>
        <dbReference type="ARBA" id="ARBA00004613"/>
    </source>
</evidence>
<comment type="caution">
    <text evidence="4">The sequence shown here is derived from an EMBL/GenBank/DDBJ whole genome shotgun (WGS) entry which is preliminary data.</text>
</comment>
<evidence type="ECO:0000313" key="4">
    <source>
        <dbReference type="EMBL" id="TVT14058.1"/>
    </source>
</evidence>
<accession>A0A557ZPY4</accession>
<feature type="domain" description="NodB homology" evidence="3">
    <location>
        <begin position="50"/>
        <end position="176"/>
    </location>
</feature>
<evidence type="ECO:0000259" key="3">
    <source>
        <dbReference type="Pfam" id="PF01522"/>
    </source>
</evidence>
<dbReference type="InterPro" id="IPR011330">
    <property type="entry name" value="Glyco_hydro/deAcase_b/a-brl"/>
</dbReference>
<dbReference type="GO" id="GO:0005975">
    <property type="term" value="P:carbohydrate metabolic process"/>
    <property type="evidence" value="ECO:0007669"/>
    <property type="project" value="InterPro"/>
</dbReference>
<sequence length="274" mass="29596">MYHRIVDNPKSVYERTPADFRAELERLVREDYVPVTAAEFTAGTIDIPAGTHPVVLTFDDGDPSQFSLTPDGNPAATSAVGILLDVARAHPGFRPVATLYVNQDPFGDPGGRRTLPWLHAHGFDIGNHTKTHANLRQDSADEAQAEIAGCDRQIRAAVPDAAPTTIALPFGIHPRQEDLTLKGPGYDYRGAFLVGANPSPSPFSAKFDPLAIPRIRSEAATGEEAEYGSTTWLDKLSADPGERYTSDGDPARVSFPRADGTTVATAYLNRVNPY</sequence>
<comment type="subcellular location">
    <subcellularLocation>
        <location evidence="1">Secreted</location>
    </subcellularLocation>
</comment>
<dbReference type="GO" id="GO:0005576">
    <property type="term" value="C:extracellular region"/>
    <property type="evidence" value="ECO:0007669"/>
    <property type="project" value="UniProtKB-SubCell"/>
</dbReference>
<dbReference type="OrthoDB" id="9778320at2"/>
<proteinExistence type="predicted"/>
<dbReference type="AlphaFoldDB" id="A0A557ZPY4"/>
<dbReference type="InterPro" id="IPR002509">
    <property type="entry name" value="NODB_dom"/>
</dbReference>
<dbReference type="PANTHER" id="PTHR34216:SF3">
    <property type="entry name" value="POLY-BETA-1,6-N-ACETYL-D-GLUCOSAMINE N-DEACETYLASE"/>
    <property type="match status" value="1"/>
</dbReference>
<gene>
    <name evidence="4" type="ORF">FNH06_38255</name>
</gene>
<name>A0A557ZPY4_9PSEU</name>
<dbReference type="Pfam" id="PF01522">
    <property type="entry name" value="Polysacc_deac_1"/>
    <property type="match status" value="1"/>
</dbReference>
<dbReference type="SUPFAM" id="SSF88713">
    <property type="entry name" value="Glycoside hydrolase/deacetylase"/>
    <property type="match status" value="1"/>
</dbReference>
<evidence type="ECO:0000313" key="5">
    <source>
        <dbReference type="Proteomes" id="UP000318578"/>
    </source>
</evidence>
<keyword evidence="5" id="KW-1185">Reference proteome</keyword>